<feature type="transmembrane region" description="Helical" evidence="6">
    <location>
        <begin position="204"/>
        <end position="223"/>
    </location>
</feature>
<feature type="region of interest" description="Disordered" evidence="5">
    <location>
        <begin position="1"/>
        <end position="60"/>
    </location>
</feature>
<dbReference type="EMBL" id="JACAZH010000003">
    <property type="protein sequence ID" value="KAF7373345.1"/>
    <property type="molecule type" value="Genomic_DNA"/>
</dbReference>
<dbReference type="PANTHER" id="PTHR23502:SF184">
    <property type="entry name" value="MAJOR FACILITATOR SUPERFAMILY (MFS) PROFILE DOMAIN-CONTAINING PROTEIN"/>
    <property type="match status" value="1"/>
</dbReference>
<feature type="transmembrane region" description="Helical" evidence="6">
    <location>
        <begin position="445"/>
        <end position="467"/>
    </location>
</feature>
<dbReference type="SUPFAM" id="SSF103473">
    <property type="entry name" value="MFS general substrate transporter"/>
    <property type="match status" value="1"/>
</dbReference>
<sequence length="547" mass="59217">MANESTPASRSTSSKTLDITGDRDLGAQVESKVAEIAPSDEDGPSTLPHEEPANSPHTSSETLDLAMDVDLEAQLESGKVDEKTRGPPHGPSTLAHNDPAHPVNWSKSRKVLVTVVLCVWVLTLTYSSTAYVASIPTLMQRYHISEEVALLGVTFTVFGFSAGPLLFGPASELYGRRIVYSAAGLCYSAFSFAAAFAPNTASLLIFRFFVGFFGSAGMNNVPASIGDYTTLMERGLYSITYAIMAFGGPSLGPLVSAFIQHDAGWHWNFRVMAIFCTVLSIFVAFVPETHGPTLLKWRKAKAGNAPPPVKLSQIVAVLKVGLSRPLLYLFTEPVVMVVSFYFSILYGILYGFFEAFTVVYLEIRGFKTTSYGLTYIALGLGFVTAYILLATIGQQLYVKSTEESAAKGVPTPPEARLSLTYLGAVMSPISLFLFAWTAPFPHVHYIVPCIAEFLFSCSIMLIFTGFVPYLIDCYQMTSASALAAGLFSRALVGSIFPLFTLQMYHGITVQGATSLLAGISLLLAPIPFVFRAYGTTIRGRSKHITAQ</sequence>
<keyword evidence="2 6" id="KW-0812">Transmembrane</keyword>
<dbReference type="InterPro" id="IPR036259">
    <property type="entry name" value="MFS_trans_sf"/>
</dbReference>
<gene>
    <name evidence="8" type="ORF">MSAN_00544100</name>
</gene>
<proteinExistence type="predicted"/>
<reference evidence="8" key="1">
    <citation type="submission" date="2020-05" db="EMBL/GenBank/DDBJ databases">
        <title>Mycena genomes resolve the evolution of fungal bioluminescence.</title>
        <authorList>
            <person name="Tsai I.J."/>
        </authorList>
    </citation>
    <scope>NUCLEOTIDE SEQUENCE</scope>
    <source>
        <strain evidence="8">160909Yilan</strain>
    </source>
</reference>
<organism evidence="8 9">
    <name type="scientific">Mycena sanguinolenta</name>
    <dbReference type="NCBI Taxonomy" id="230812"/>
    <lineage>
        <taxon>Eukaryota</taxon>
        <taxon>Fungi</taxon>
        <taxon>Dikarya</taxon>
        <taxon>Basidiomycota</taxon>
        <taxon>Agaricomycotina</taxon>
        <taxon>Agaricomycetes</taxon>
        <taxon>Agaricomycetidae</taxon>
        <taxon>Agaricales</taxon>
        <taxon>Marasmiineae</taxon>
        <taxon>Mycenaceae</taxon>
        <taxon>Mycena</taxon>
    </lineage>
</organism>
<dbReference type="CDD" id="cd17323">
    <property type="entry name" value="MFS_Tpo1_MDR_like"/>
    <property type="match status" value="1"/>
</dbReference>
<comment type="caution">
    <text evidence="8">The sequence shown here is derived from an EMBL/GenBank/DDBJ whole genome shotgun (WGS) entry which is preliminary data.</text>
</comment>
<dbReference type="AlphaFoldDB" id="A0A8H7DGC2"/>
<evidence type="ECO:0000259" key="7">
    <source>
        <dbReference type="PROSITE" id="PS50850"/>
    </source>
</evidence>
<feature type="transmembrane region" description="Helical" evidence="6">
    <location>
        <begin position="179"/>
        <end position="198"/>
    </location>
</feature>
<feature type="transmembrane region" description="Helical" evidence="6">
    <location>
        <begin position="373"/>
        <end position="398"/>
    </location>
</feature>
<dbReference type="InterPro" id="IPR020846">
    <property type="entry name" value="MFS_dom"/>
</dbReference>
<evidence type="ECO:0000256" key="6">
    <source>
        <dbReference type="SAM" id="Phobius"/>
    </source>
</evidence>
<dbReference type="Proteomes" id="UP000623467">
    <property type="component" value="Unassembled WGS sequence"/>
</dbReference>
<dbReference type="PROSITE" id="PS50850">
    <property type="entry name" value="MFS"/>
    <property type="match status" value="1"/>
</dbReference>
<feature type="region of interest" description="Disordered" evidence="5">
    <location>
        <begin position="78"/>
        <end position="100"/>
    </location>
</feature>
<evidence type="ECO:0000256" key="5">
    <source>
        <dbReference type="SAM" id="MobiDB-lite"/>
    </source>
</evidence>
<protein>
    <submittedName>
        <fullName evidence="8">MFS transporter</fullName>
    </submittedName>
</protein>
<evidence type="ECO:0000313" key="9">
    <source>
        <dbReference type="Proteomes" id="UP000623467"/>
    </source>
</evidence>
<feature type="domain" description="Major facilitator superfamily (MFS) profile" evidence="7">
    <location>
        <begin position="113"/>
        <end position="547"/>
    </location>
</feature>
<feature type="transmembrane region" description="Helical" evidence="6">
    <location>
        <begin position="111"/>
        <end position="133"/>
    </location>
</feature>
<evidence type="ECO:0000256" key="3">
    <source>
        <dbReference type="ARBA" id="ARBA00022989"/>
    </source>
</evidence>
<keyword evidence="4 6" id="KW-0472">Membrane</keyword>
<keyword evidence="3 6" id="KW-1133">Transmembrane helix</keyword>
<feature type="transmembrane region" description="Helical" evidence="6">
    <location>
        <begin position="265"/>
        <end position="286"/>
    </location>
</feature>
<name>A0A8H7DGC2_9AGAR</name>
<feature type="transmembrane region" description="Helical" evidence="6">
    <location>
        <begin position="326"/>
        <end position="353"/>
    </location>
</feature>
<evidence type="ECO:0000256" key="1">
    <source>
        <dbReference type="ARBA" id="ARBA00004141"/>
    </source>
</evidence>
<feature type="transmembrane region" description="Helical" evidence="6">
    <location>
        <begin position="235"/>
        <end position="259"/>
    </location>
</feature>
<evidence type="ECO:0000256" key="4">
    <source>
        <dbReference type="ARBA" id="ARBA00023136"/>
    </source>
</evidence>
<evidence type="ECO:0000256" key="2">
    <source>
        <dbReference type="ARBA" id="ARBA00022692"/>
    </source>
</evidence>
<keyword evidence="9" id="KW-1185">Reference proteome</keyword>
<dbReference type="InterPro" id="IPR011701">
    <property type="entry name" value="MFS"/>
</dbReference>
<comment type="subcellular location">
    <subcellularLocation>
        <location evidence="1">Membrane</location>
        <topology evidence="1">Multi-pass membrane protein</topology>
    </subcellularLocation>
</comment>
<feature type="transmembrane region" description="Helical" evidence="6">
    <location>
        <begin position="511"/>
        <end position="533"/>
    </location>
</feature>
<dbReference type="GO" id="GO:0022857">
    <property type="term" value="F:transmembrane transporter activity"/>
    <property type="evidence" value="ECO:0007669"/>
    <property type="project" value="InterPro"/>
</dbReference>
<feature type="compositionally biased region" description="Polar residues" evidence="5">
    <location>
        <begin position="1"/>
        <end position="17"/>
    </location>
</feature>
<feature type="transmembrane region" description="Helical" evidence="6">
    <location>
        <begin position="419"/>
        <end position="439"/>
    </location>
</feature>
<feature type="transmembrane region" description="Helical" evidence="6">
    <location>
        <begin position="479"/>
        <end position="499"/>
    </location>
</feature>
<dbReference type="GO" id="GO:0005886">
    <property type="term" value="C:plasma membrane"/>
    <property type="evidence" value="ECO:0007669"/>
    <property type="project" value="TreeGrafter"/>
</dbReference>
<accession>A0A8H7DGC2</accession>
<evidence type="ECO:0000313" key="8">
    <source>
        <dbReference type="EMBL" id="KAF7373345.1"/>
    </source>
</evidence>
<feature type="transmembrane region" description="Helical" evidence="6">
    <location>
        <begin position="148"/>
        <end position="167"/>
    </location>
</feature>
<dbReference type="Pfam" id="PF07690">
    <property type="entry name" value="MFS_1"/>
    <property type="match status" value="1"/>
</dbReference>
<dbReference type="Gene3D" id="1.20.1250.20">
    <property type="entry name" value="MFS general substrate transporter like domains"/>
    <property type="match status" value="1"/>
</dbReference>
<dbReference type="PANTHER" id="PTHR23502">
    <property type="entry name" value="MAJOR FACILITATOR SUPERFAMILY"/>
    <property type="match status" value="1"/>
</dbReference>
<dbReference type="OrthoDB" id="6770063at2759"/>